<dbReference type="EMBL" id="DYUB01000218">
    <property type="protein sequence ID" value="HJG96827.1"/>
    <property type="molecule type" value="Genomic_DNA"/>
</dbReference>
<organism evidence="2 3">
    <name type="scientific">Romboutsia timonensis</name>
    <dbReference type="NCBI Taxonomy" id="1776391"/>
    <lineage>
        <taxon>Bacteria</taxon>
        <taxon>Bacillati</taxon>
        <taxon>Bacillota</taxon>
        <taxon>Clostridia</taxon>
        <taxon>Peptostreptococcales</taxon>
        <taxon>Peptostreptococcaceae</taxon>
        <taxon>Romboutsia</taxon>
    </lineage>
</organism>
<name>A0A921N0Q9_9FIRM</name>
<evidence type="ECO:0000313" key="2">
    <source>
        <dbReference type="EMBL" id="HJG96827.1"/>
    </source>
</evidence>
<dbReference type="AlphaFoldDB" id="A0A921N0Q9"/>
<evidence type="ECO:0000313" key="3">
    <source>
        <dbReference type="Proteomes" id="UP000776700"/>
    </source>
</evidence>
<evidence type="ECO:0000256" key="1">
    <source>
        <dbReference type="SAM" id="MobiDB-lite"/>
    </source>
</evidence>
<reference evidence="2" key="1">
    <citation type="journal article" date="2021" name="PeerJ">
        <title>Extensive microbial diversity within the chicken gut microbiome revealed by metagenomics and culture.</title>
        <authorList>
            <person name="Gilroy R."/>
            <person name="Ravi A."/>
            <person name="Getino M."/>
            <person name="Pursley I."/>
            <person name="Horton D.L."/>
            <person name="Alikhan N.F."/>
            <person name="Baker D."/>
            <person name="Gharbi K."/>
            <person name="Hall N."/>
            <person name="Watson M."/>
            <person name="Adriaenssens E.M."/>
            <person name="Foster-Nyarko E."/>
            <person name="Jarju S."/>
            <person name="Secka A."/>
            <person name="Antonio M."/>
            <person name="Oren A."/>
            <person name="Chaudhuri R.R."/>
            <person name="La Ragione R."/>
            <person name="Hildebrand F."/>
            <person name="Pallen M.J."/>
        </authorList>
    </citation>
    <scope>NUCLEOTIDE SEQUENCE</scope>
    <source>
        <strain evidence="2">1277</strain>
    </source>
</reference>
<feature type="region of interest" description="Disordered" evidence="1">
    <location>
        <begin position="70"/>
        <end position="154"/>
    </location>
</feature>
<sequence>MKKNYWQECWENYYKFMGVYLRMLQNAYPDMDFTNEYVKVANLIAPSMPIEGLEDYNEYNNNGNFNYPEIDNNSPYILPNEGQSPNPFTSPNGGQSPNPFTSPSNGQSPNPFSAPGNGQSPNPFSAPSGGQSPASFSAPNNEQSPTPFISPGGGQFTINNCKKMAVVRIEMRRGFNPSNFFMLVDSSDRRSIQGFRIACESGRIRFIPMSVEYRNINLIECAF</sequence>
<comment type="caution">
    <text evidence="2">The sequence shown here is derived from an EMBL/GenBank/DDBJ whole genome shotgun (WGS) entry which is preliminary data.</text>
</comment>
<feature type="compositionally biased region" description="Polar residues" evidence="1">
    <location>
        <begin position="71"/>
        <end position="147"/>
    </location>
</feature>
<proteinExistence type="predicted"/>
<accession>A0A921N0Q9</accession>
<protein>
    <submittedName>
        <fullName evidence="2">Uncharacterized protein</fullName>
    </submittedName>
</protein>
<gene>
    <name evidence="2" type="ORF">K8V90_06985</name>
</gene>
<reference evidence="2" key="2">
    <citation type="submission" date="2021-09" db="EMBL/GenBank/DDBJ databases">
        <authorList>
            <person name="Gilroy R."/>
        </authorList>
    </citation>
    <scope>NUCLEOTIDE SEQUENCE</scope>
    <source>
        <strain evidence="2">1277</strain>
    </source>
</reference>
<dbReference type="Proteomes" id="UP000776700">
    <property type="component" value="Unassembled WGS sequence"/>
</dbReference>